<feature type="domain" description="Lipopolysaccharide assembly protein A" evidence="7">
    <location>
        <begin position="24"/>
        <end position="78"/>
    </location>
</feature>
<dbReference type="EMBL" id="JACHHJ010000001">
    <property type="protein sequence ID" value="MBB6449502.1"/>
    <property type="molecule type" value="Genomic_DNA"/>
</dbReference>
<keyword evidence="1" id="KW-1003">Cell membrane</keyword>
<evidence type="ECO:0000256" key="3">
    <source>
        <dbReference type="ARBA" id="ARBA00022989"/>
    </source>
</evidence>
<name>A0A841PYN5_9BACL</name>
<keyword evidence="3 6" id="KW-1133">Transmembrane helix</keyword>
<evidence type="ECO:0000256" key="2">
    <source>
        <dbReference type="ARBA" id="ARBA00022692"/>
    </source>
</evidence>
<feature type="region of interest" description="Disordered" evidence="5">
    <location>
        <begin position="78"/>
        <end position="102"/>
    </location>
</feature>
<feature type="transmembrane region" description="Helical" evidence="6">
    <location>
        <begin position="37"/>
        <end position="65"/>
    </location>
</feature>
<dbReference type="AlphaFoldDB" id="A0A841PYN5"/>
<keyword evidence="9" id="KW-1185">Reference proteome</keyword>
<dbReference type="GO" id="GO:0005886">
    <property type="term" value="C:plasma membrane"/>
    <property type="evidence" value="ECO:0007669"/>
    <property type="project" value="InterPro"/>
</dbReference>
<feature type="compositionally biased region" description="Basic and acidic residues" evidence="5">
    <location>
        <begin position="78"/>
        <end position="90"/>
    </location>
</feature>
<evidence type="ECO:0000256" key="6">
    <source>
        <dbReference type="SAM" id="Phobius"/>
    </source>
</evidence>
<evidence type="ECO:0000313" key="9">
    <source>
        <dbReference type="Proteomes" id="UP000568839"/>
    </source>
</evidence>
<dbReference type="RefSeq" id="WP_184403375.1">
    <property type="nucleotide sequence ID" value="NZ_JACHHJ010000001.1"/>
</dbReference>
<keyword evidence="4 6" id="KW-0472">Membrane</keyword>
<evidence type="ECO:0000256" key="1">
    <source>
        <dbReference type="ARBA" id="ARBA00022475"/>
    </source>
</evidence>
<dbReference type="PANTHER" id="PTHR41335">
    <property type="entry name" value="MEMBRANE PROTEIN-RELATED"/>
    <property type="match status" value="1"/>
</dbReference>
<reference evidence="8 9" key="1">
    <citation type="submission" date="2020-08" db="EMBL/GenBank/DDBJ databases">
        <title>Genomic Encyclopedia of Type Strains, Phase IV (KMG-IV): sequencing the most valuable type-strain genomes for metagenomic binning, comparative biology and taxonomic classification.</title>
        <authorList>
            <person name="Goeker M."/>
        </authorList>
    </citation>
    <scope>NUCLEOTIDE SEQUENCE [LARGE SCALE GENOMIC DNA]</scope>
    <source>
        <strain evidence="8 9">DSM 21769</strain>
    </source>
</reference>
<protein>
    <submittedName>
        <fullName evidence="8">Putative integral membrane protein</fullName>
    </submittedName>
</protein>
<gene>
    <name evidence="8" type="ORF">HNR44_001451</name>
</gene>
<sequence length="102" mass="11194">MKGQWMLILGLIAALLISIFAVINVDSVTVNFLFGTTQIPLILVILGSVLAGGLVIGGVGMLKVYRLQQEIRRLKKNNVEGRQLNDHPDPQAEEEGSEARRK</sequence>
<dbReference type="InterPro" id="IPR010445">
    <property type="entry name" value="LapA_dom"/>
</dbReference>
<accession>A0A841PYN5</accession>
<dbReference type="Proteomes" id="UP000568839">
    <property type="component" value="Unassembled WGS sequence"/>
</dbReference>
<keyword evidence="2 6" id="KW-0812">Transmembrane</keyword>
<organism evidence="8 9">
    <name type="scientific">Geomicrobium halophilum</name>
    <dbReference type="NCBI Taxonomy" id="549000"/>
    <lineage>
        <taxon>Bacteria</taxon>
        <taxon>Bacillati</taxon>
        <taxon>Bacillota</taxon>
        <taxon>Bacilli</taxon>
        <taxon>Bacillales</taxon>
        <taxon>Geomicrobium</taxon>
    </lineage>
</organism>
<dbReference type="Pfam" id="PF06305">
    <property type="entry name" value="LapA_dom"/>
    <property type="match status" value="1"/>
</dbReference>
<evidence type="ECO:0000256" key="4">
    <source>
        <dbReference type="ARBA" id="ARBA00023136"/>
    </source>
</evidence>
<evidence type="ECO:0000256" key="5">
    <source>
        <dbReference type="SAM" id="MobiDB-lite"/>
    </source>
</evidence>
<evidence type="ECO:0000313" key="8">
    <source>
        <dbReference type="EMBL" id="MBB6449502.1"/>
    </source>
</evidence>
<proteinExistence type="predicted"/>
<dbReference type="PANTHER" id="PTHR41335:SF1">
    <property type="entry name" value="MEMBRANE PROTEIN"/>
    <property type="match status" value="1"/>
</dbReference>
<evidence type="ECO:0000259" key="7">
    <source>
        <dbReference type="Pfam" id="PF06305"/>
    </source>
</evidence>
<comment type="caution">
    <text evidence="8">The sequence shown here is derived from an EMBL/GenBank/DDBJ whole genome shotgun (WGS) entry which is preliminary data.</text>
</comment>